<keyword evidence="3" id="KW-0677">Repeat</keyword>
<dbReference type="Proteomes" id="UP001058602">
    <property type="component" value="Chromosome 1"/>
</dbReference>
<evidence type="ECO:0000256" key="9">
    <source>
        <dbReference type="SAM" id="Phobius"/>
    </source>
</evidence>
<dbReference type="CDD" id="cd04590">
    <property type="entry name" value="CBS_pair_CorC_HlyC_assoc"/>
    <property type="match status" value="1"/>
</dbReference>
<feature type="domain" description="CNNM transmembrane" evidence="11">
    <location>
        <begin position="1"/>
        <end position="178"/>
    </location>
</feature>
<reference evidence="12" key="1">
    <citation type="submission" date="2022-07" db="EMBL/GenBank/DDBJ databases">
        <title>Complete genome of Vibrio japonicus strain JCM 31412T and phylogenomic assessment of the Nereis clade of the genus Vibrio.</title>
        <authorList>
            <person name="Shlafstein M.D."/>
            <person name="Emsley S.A."/>
            <person name="Ushijima B."/>
            <person name="Videau P."/>
            <person name="Saw J.H."/>
        </authorList>
    </citation>
    <scope>NUCLEOTIDE SEQUENCE</scope>
    <source>
        <strain evidence="12">JCM 31412</strain>
    </source>
</reference>
<keyword evidence="2 8" id="KW-0812">Transmembrane</keyword>
<proteinExistence type="predicted"/>
<dbReference type="PANTHER" id="PTHR22777">
    <property type="entry name" value="HEMOLYSIN-RELATED"/>
    <property type="match status" value="1"/>
</dbReference>
<evidence type="ECO:0000256" key="1">
    <source>
        <dbReference type="ARBA" id="ARBA00004141"/>
    </source>
</evidence>
<dbReference type="RefSeq" id="WP_257084199.1">
    <property type="nucleotide sequence ID" value="NZ_CP102096.1"/>
</dbReference>
<feature type="transmembrane region" description="Helical" evidence="9">
    <location>
        <begin position="88"/>
        <end position="107"/>
    </location>
</feature>
<feature type="transmembrane region" description="Helical" evidence="9">
    <location>
        <begin position="6"/>
        <end position="33"/>
    </location>
</feature>
<keyword evidence="4 8" id="KW-1133">Transmembrane helix</keyword>
<dbReference type="InterPro" id="IPR000644">
    <property type="entry name" value="CBS_dom"/>
</dbReference>
<feature type="domain" description="CBS" evidence="10">
    <location>
        <begin position="262"/>
        <end position="320"/>
    </location>
</feature>
<evidence type="ECO:0000256" key="6">
    <source>
        <dbReference type="ARBA" id="ARBA00023136"/>
    </source>
</evidence>
<evidence type="ECO:0000256" key="3">
    <source>
        <dbReference type="ARBA" id="ARBA00022737"/>
    </source>
</evidence>
<sequence>MFLLITYVSIAIGVSFICSVLEAVLLSITPSYLAQLRQQQHPSSEKLTKLKSDIDRPLASILTLNTIAHTIGAASAGAQASVVFGSEWLGVFSALLTLGVLILSEIVPKTIGATYWRQLAPTAAIILRWMVWALTPFVWFSEQITKRLSRAHVAPKMRDELSAMAILAKESGEFAEGESKMLDNLLGIQDVPVTQVMTPRPVVFRVNAKMSITEFLTENQDTPFSRPLVYSQSKDNIVGFVHRLELFKHQHAGRGDKQLGEVMRPVHVLLNTISLPQAFEQMMAKRLQLAVVGDEYGTVQGILTLEDIFEHLVGEEIVDEADHTTDMQQLAFERWEKWKHTHGVIENRDEDETISSSMK</sequence>
<keyword evidence="13" id="KW-1185">Reference proteome</keyword>
<organism evidence="12 13">
    <name type="scientific">Vibrio japonicus</name>
    <dbReference type="NCBI Taxonomy" id="1824638"/>
    <lineage>
        <taxon>Bacteria</taxon>
        <taxon>Pseudomonadati</taxon>
        <taxon>Pseudomonadota</taxon>
        <taxon>Gammaproteobacteria</taxon>
        <taxon>Vibrionales</taxon>
        <taxon>Vibrionaceae</taxon>
        <taxon>Vibrio</taxon>
    </lineage>
</organism>
<evidence type="ECO:0000256" key="5">
    <source>
        <dbReference type="ARBA" id="ARBA00023122"/>
    </source>
</evidence>
<dbReference type="Gene3D" id="3.10.580.10">
    <property type="entry name" value="CBS-domain"/>
    <property type="match status" value="1"/>
</dbReference>
<dbReference type="PROSITE" id="PS51371">
    <property type="entry name" value="CBS"/>
    <property type="match status" value="1"/>
</dbReference>
<dbReference type="Pfam" id="PF00571">
    <property type="entry name" value="CBS"/>
    <property type="match status" value="1"/>
</dbReference>
<comment type="subcellular location">
    <subcellularLocation>
        <location evidence="1">Membrane</location>
        <topology evidence="1">Multi-pass membrane protein</topology>
    </subcellularLocation>
</comment>
<dbReference type="PANTHER" id="PTHR22777:SF4">
    <property type="entry name" value="UPF0053 PROTEIN SLL1254"/>
    <property type="match status" value="1"/>
</dbReference>
<gene>
    <name evidence="12" type="ORF">NP165_12310</name>
</gene>
<dbReference type="InterPro" id="IPR046342">
    <property type="entry name" value="CBS_dom_sf"/>
</dbReference>
<accession>A0ABY5LHQ6</accession>
<evidence type="ECO:0000313" key="12">
    <source>
        <dbReference type="EMBL" id="UUM30450.1"/>
    </source>
</evidence>
<keyword evidence="6 8" id="KW-0472">Membrane</keyword>
<dbReference type="EMBL" id="CP102096">
    <property type="protein sequence ID" value="UUM30450.1"/>
    <property type="molecule type" value="Genomic_DNA"/>
</dbReference>
<evidence type="ECO:0000256" key="8">
    <source>
        <dbReference type="PROSITE-ProRule" id="PRU01193"/>
    </source>
</evidence>
<dbReference type="Pfam" id="PF01595">
    <property type="entry name" value="CNNM"/>
    <property type="match status" value="1"/>
</dbReference>
<evidence type="ECO:0000259" key="10">
    <source>
        <dbReference type="PROSITE" id="PS51371"/>
    </source>
</evidence>
<dbReference type="InterPro" id="IPR044751">
    <property type="entry name" value="Ion_transp-like_CBS"/>
</dbReference>
<dbReference type="InterPro" id="IPR002550">
    <property type="entry name" value="CNNM"/>
</dbReference>
<evidence type="ECO:0000259" key="11">
    <source>
        <dbReference type="PROSITE" id="PS51846"/>
    </source>
</evidence>
<evidence type="ECO:0000313" key="13">
    <source>
        <dbReference type="Proteomes" id="UP001058602"/>
    </source>
</evidence>
<keyword evidence="5 7" id="KW-0129">CBS domain</keyword>
<evidence type="ECO:0000256" key="2">
    <source>
        <dbReference type="ARBA" id="ARBA00022692"/>
    </source>
</evidence>
<feature type="transmembrane region" description="Helical" evidence="9">
    <location>
        <begin position="119"/>
        <end position="140"/>
    </location>
</feature>
<dbReference type="PROSITE" id="PS51846">
    <property type="entry name" value="CNNM"/>
    <property type="match status" value="1"/>
</dbReference>
<protein>
    <submittedName>
        <fullName evidence="12">Hemolysin family protein</fullName>
    </submittedName>
</protein>
<evidence type="ECO:0000256" key="4">
    <source>
        <dbReference type="ARBA" id="ARBA00022989"/>
    </source>
</evidence>
<dbReference type="SUPFAM" id="SSF54631">
    <property type="entry name" value="CBS-domain pair"/>
    <property type="match status" value="1"/>
</dbReference>
<evidence type="ECO:0000256" key="7">
    <source>
        <dbReference type="PROSITE-ProRule" id="PRU00703"/>
    </source>
</evidence>
<name>A0ABY5LHQ6_9VIBR</name>